<dbReference type="Proteomes" id="UP000240978">
    <property type="component" value="Unassembled WGS sequence"/>
</dbReference>
<feature type="chain" id="PRO_5015170767" description="YD repeat-containing protein" evidence="1">
    <location>
        <begin position="28"/>
        <end position="1322"/>
    </location>
</feature>
<keyword evidence="3" id="KW-1185">Reference proteome</keyword>
<protein>
    <recommendedName>
        <fullName evidence="4">YD repeat-containing protein</fullName>
    </recommendedName>
</protein>
<evidence type="ECO:0000313" key="3">
    <source>
        <dbReference type="Proteomes" id="UP000240978"/>
    </source>
</evidence>
<comment type="caution">
    <text evidence="2">The sequence shown here is derived from an EMBL/GenBank/DDBJ whole genome shotgun (WGS) entry which is preliminary data.</text>
</comment>
<dbReference type="RefSeq" id="WP_146154315.1">
    <property type="nucleotide sequence ID" value="NZ_PYGK01000002.1"/>
</dbReference>
<dbReference type="OrthoDB" id="680656at2"/>
<proteinExistence type="predicted"/>
<dbReference type="EMBL" id="PYGK01000002">
    <property type="protein sequence ID" value="PSL34556.1"/>
    <property type="molecule type" value="Genomic_DNA"/>
</dbReference>
<evidence type="ECO:0000313" key="2">
    <source>
        <dbReference type="EMBL" id="PSL34556.1"/>
    </source>
</evidence>
<evidence type="ECO:0008006" key="4">
    <source>
        <dbReference type="Google" id="ProtNLM"/>
    </source>
</evidence>
<name>A0A2P8GKR5_9BACT</name>
<organism evidence="2 3">
    <name type="scientific">Chitinophaga ginsengisoli</name>
    <dbReference type="NCBI Taxonomy" id="363837"/>
    <lineage>
        <taxon>Bacteria</taxon>
        <taxon>Pseudomonadati</taxon>
        <taxon>Bacteroidota</taxon>
        <taxon>Chitinophagia</taxon>
        <taxon>Chitinophagales</taxon>
        <taxon>Chitinophagaceae</taxon>
        <taxon>Chitinophaga</taxon>
    </lineage>
</organism>
<keyword evidence="1" id="KW-0732">Signal</keyword>
<accession>A0A2P8GKR5</accession>
<reference evidence="2 3" key="1">
    <citation type="submission" date="2018-03" db="EMBL/GenBank/DDBJ databases">
        <title>Genomic Encyclopedia of Archaeal and Bacterial Type Strains, Phase II (KMG-II): from individual species to whole genera.</title>
        <authorList>
            <person name="Goeker M."/>
        </authorList>
    </citation>
    <scope>NUCLEOTIDE SEQUENCE [LARGE SCALE GENOMIC DNA]</scope>
    <source>
        <strain evidence="2 3">DSM 18107</strain>
    </source>
</reference>
<evidence type="ECO:0000256" key="1">
    <source>
        <dbReference type="SAM" id="SignalP"/>
    </source>
</evidence>
<sequence>MKGRLFGLQCFCFLLCFVFNTSGQSTIGDPQFDYSPKTPAVASMQQAIDVPVSNFTGSGSFTIPLHTARSKDIVVPISIVYQAGGIKVEQDATMVGLGWDFKAGGMISRTVRGNPDEGLITKVWKDTIVTVVGTRRDTAIRYHSKVEEYVDMRGKHGGFYVDNGNSLDIPVLSTVMQQHNDAIKNGQVPASSDMDWSFYGLNDASPDLFYYNCGNYSGKFIFGNNRVPVLVPYDKDIKIVPVFSQQNQNGWTNYYFDTWSITTPDGITYYFGETDNSKSYSTFQGGRRPNAWALTKIVNNLTKDSVLFTYDKAISNHIGAVNKEEFVTKQQLDSCNWPSFTRAVEINGMEECQLATITTRNEQLNFYYSTTDSNYYREESVQTRFNRLDSFIVKDANSAVPYKKIQFTYGSFLSKKMKLREVLVMNYQRTQIMPYTFNYYDTAFRKVRDNLDSVPFFSYYSQDYWGYYNDARNDLKQTLYINGCSGESMVSRKAAWPQMQRDALTEILYPTGGKVRLIYEPHSASGGRLMNGLVGDYETFFCDSHHNFAITDTIGGLRIKRIEQIDPVNNDTLIKTFKYNFFGSVLSSGFLNSTPSIVTDVSDFQYCGNTTNSPKYLVSAQNQQSGAGAGPFISYKNVTVAQERRGAQNGYTQYEYYDDTNTDSLFYFNICTNTDYCFRGSYDVLQSWQARKPYENLLAGSPKSIRTYNSAGQLLKEEKTEYEAVRYPVTARIIEFSSLLSTKICDRPMIPIVDYGNHPGSHYMYKPDDSYMFFRTFAIGKIAVLTRKKITDVYDANGTKMTDTTSLYYESPYHISQTASKSIASNGDSLRTETIFSMDLPDINGTDSLGLQMRNAYLNIPVASFIKRNNLVYAGGYALYRRTSPQDTKSILKREEFKLTTNTGVLPSALNLSSTYPKTLNFPSTQFQRQVALSYDNDNNPIQIVSKDQDVRGLVWGYNNTLLIANAVNAGAGEIAFTGFEGSDNGNWGIPSATRSNLAFAGSRSYILNAGNISFTRIATNRKVIVSYWAMGGTTQVNGLTVVGGPIRNGWTYYEHLLPETTTTVTVSGTATIDELRMYPAGSLVTTYNYDPILGLTSDASPENRTTYYEYDTLYGLTTIRDANKNVVKKTAYYAVGFNTAAPVWRSTGQARCKPCAINGAYTTDTLQLLYADYNQKSATWQSLKWEDVGKSTSCASVAGWNNTATPARCQLTTEGQPNGNQEQEQIDANPCSPTYNTKRWVVVGVPNSACVACIGIDKKVIGGVCQTGNRVNTSSQAVLQPGGGVLYKCTYHFEWSDCSKSVDFIQDNATPCTLNLSCSDW</sequence>
<feature type="signal peptide" evidence="1">
    <location>
        <begin position="1"/>
        <end position="27"/>
    </location>
</feature>
<gene>
    <name evidence="2" type="ORF">CLV42_102128</name>
</gene>